<dbReference type="SMART" id="SM00448">
    <property type="entry name" value="REC"/>
    <property type="match status" value="1"/>
</dbReference>
<dbReference type="GO" id="GO:0000160">
    <property type="term" value="P:phosphorelay signal transduction system"/>
    <property type="evidence" value="ECO:0007669"/>
    <property type="project" value="InterPro"/>
</dbReference>
<dbReference type="GO" id="GO:0003677">
    <property type="term" value="F:DNA binding"/>
    <property type="evidence" value="ECO:0007669"/>
    <property type="project" value="UniProtKB-KW"/>
</dbReference>
<dbReference type="SUPFAM" id="SSF52172">
    <property type="entry name" value="CheY-like"/>
    <property type="match status" value="1"/>
</dbReference>
<evidence type="ECO:0000259" key="3">
    <source>
        <dbReference type="PROSITE" id="PS50043"/>
    </source>
</evidence>
<dbReference type="Gene3D" id="3.40.50.2300">
    <property type="match status" value="1"/>
</dbReference>
<dbReference type="PRINTS" id="PR00038">
    <property type="entry name" value="HTHLUXR"/>
</dbReference>
<dbReference type="SUPFAM" id="SSF46894">
    <property type="entry name" value="C-terminal effector domain of the bipartite response regulators"/>
    <property type="match status" value="1"/>
</dbReference>
<gene>
    <name evidence="5" type="ORF">MNBD_GAMMA07-2680</name>
</gene>
<feature type="domain" description="HTH luxR-type" evidence="3">
    <location>
        <begin position="154"/>
        <end position="219"/>
    </location>
</feature>
<dbReference type="PANTHER" id="PTHR45566:SF1">
    <property type="entry name" value="HTH-TYPE TRANSCRIPTIONAL REGULATOR YHJB-RELATED"/>
    <property type="match status" value="1"/>
</dbReference>
<keyword evidence="1" id="KW-0597">Phosphoprotein</keyword>
<evidence type="ECO:0000259" key="4">
    <source>
        <dbReference type="PROSITE" id="PS50110"/>
    </source>
</evidence>
<dbReference type="InterPro" id="IPR016032">
    <property type="entry name" value="Sig_transdc_resp-reg_C-effctor"/>
</dbReference>
<dbReference type="Pfam" id="PF00196">
    <property type="entry name" value="GerE"/>
    <property type="match status" value="1"/>
</dbReference>
<proteinExistence type="predicted"/>
<dbReference type="GO" id="GO:0006355">
    <property type="term" value="P:regulation of DNA-templated transcription"/>
    <property type="evidence" value="ECO:0007669"/>
    <property type="project" value="InterPro"/>
</dbReference>
<dbReference type="InterPro" id="IPR000792">
    <property type="entry name" value="Tscrpt_reg_LuxR_C"/>
</dbReference>
<dbReference type="AlphaFoldDB" id="A0A3B0WN32"/>
<evidence type="ECO:0000313" key="5">
    <source>
        <dbReference type="EMBL" id="VAW56731.1"/>
    </source>
</evidence>
<keyword evidence="2" id="KW-0238">DNA-binding</keyword>
<dbReference type="CDD" id="cd06170">
    <property type="entry name" value="LuxR_C_like"/>
    <property type="match status" value="1"/>
</dbReference>
<name>A0A3B0WN32_9ZZZZ</name>
<dbReference type="PROSITE" id="PS50043">
    <property type="entry name" value="HTH_LUXR_2"/>
    <property type="match status" value="1"/>
</dbReference>
<accession>A0A3B0WN32</accession>
<feature type="domain" description="Response regulatory" evidence="4">
    <location>
        <begin position="2"/>
        <end position="119"/>
    </location>
</feature>
<evidence type="ECO:0000256" key="2">
    <source>
        <dbReference type="ARBA" id="ARBA00023125"/>
    </source>
</evidence>
<dbReference type="SMART" id="SM00421">
    <property type="entry name" value="HTH_LUXR"/>
    <property type="match status" value="1"/>
</dbReference>
<reference evidence="5" key="1">
    <citation type="submission" date="2018-06" db="EMBL/GenBank/DDBJ databases">
        <authorList>
            <person name="Zhirakovskaya E."/>
        </authorList>
    </citation>
    <scope>NUCLEOTIDE SEQUENCE</scope>
</reference>
<dbReference type="PANTHER" id="PTHR45566">
    <property type="entry name" value="HTH-TYPE TRANSCRIPTIONAL REGULATOR YHJB-RELATED"/>
    <property type="match status" value="1"/>
</dbReference>
<dbReference type="InterPro" id="IPR051015">
    <property type="entry name" value="EvgA-like"/>
</dbReference>
<protein>
    <submittedName>
        <fullName evidence="5">Two-component transcriptional response regulator, LuxR family</fullName>
    </submittedName>
</protein>
<dbReference type="EMBL" id="UOFF01000275">
    <property type="protein sequence ID" value="VAW56731.1"/>
    <property type="molecule type" value="Genomic_DNA"/>
</dbReference>
<dbReference type="Pfam" id="PF00072">
    <property type="entry name" value="Response_reg"/>
    <property type="match status" value="1"/>
</dbReference>
<dbReference type="InterPro" id="IPR058245">
    <property type="entry name" value="NreC/VraR/RcsB-like_REC"/>
</dbReference>
<dbReference type="InterPro" id="IPR011006">
    <property type="entry name" value="CheY-like_superfamily"/>
</dbReference>
<dbReference type="PROSITE" id="PS50110">
    <property type="entry name" value="RESPONSE_REGULATORY"/>
    <property type="match status" value="1"/>
</dbReference>
<dbReference type="InterPro" id="IPR001789">
    <property type="entry name" value="Sig_transdc_resp-reg_receiver"/>
</dbReference>
<organism evidence="5">
    <name type="scientific">hydrothermal vent metagenome</name>
    <dbReference type="NCBI Taxonomy" id="652676"/>
    <lineage>
        <taxon>unclassified sequences</taxon>
        <taxon>metagenomes</taxon>
        <taxon>ecological metagenomes</taxon>
    </lineage>
</organism>
<dbReference type="CDD" id="cd17535">
    <property type="entry name" value="REC_NarL-like"/>
    <property type="match status" value="1"/>
</dbReference>
<evidence type="ECO:0000256" key="1">
    <source>
        <dbReference type="ARBA" id="ARBA00022553"/>
    </source>
</evidence>
<sequence length="223" mass="24446">MKILLIDDHELVRDGVKNVLLRMDTSAEVCEATSALSALELANSYKDFDLVLLDMYLPDSTNLDLLCQLRKALLCTPIIVLSASESISDIKKSIELGAKGFIPKSSTNQIIISAIQLVLSGGVYLPSILLEQPLATADINSPPEIQNNKTDEDSFELLNALSKRQLDVLNLLKNGHSNKEIAKTLFLSETTIRVHMTAIFKTLKVSNRTQAALLISQIDLIAS</sequence>